<name>A0AAE9YXA4_9GAMM</name>
<dbReference type="Pfam" id="PF01979">
    <property type="entry name" value="Amidohydro_1"/>
    <property type="match status" value="1"/>
</dbReference>
<dbReference type="EMBL" id="CP059736">
    <property type="protein sequence ID" value="WDE02257.1"/>
    <property type="molecule type" value="Genomic_DNA"/>
</dbReference>
<evidence type="ECO:0000259" key="2">
    <source>
        <dbReference type="Pfam" id="PF01979"/>
    </source>
</evidence>
<dbReference type="Gene3D" id="2.30.40.10">
    <property type="entry name" value="Urease, subunit C, domain 1"/>
    <property type="match status" value="2"/>
</dbReference>
<feature type="chain" id="PRO_5042163613" evidence="1">
    <location>
        <begin position="28"/>
        <end position="474"/>
    </location>
</feature>
<evidence type="ECO:0000313" key="4">
    <source>
        <dbReference type="Proteomes" id="UP000032568"/>
    </source>
</evidence>
<proteinExistence type="predicted"/>
<dbReference type="Proteomes" id="UP000032568">
    <property type="component" value="Chromosome pTact"/>
</dbReference>
<evidence type="ECO:0000313" key="3">
    <source>
        <dbReference type="EMBL" id="WDE02257.1"/>
    </source>
</evidence>
<reference evidence="3 4" key="2">
    <citation type="journal article" date="2022" name="Mar. Drugs">
        <title>Bioassay-Guided Fractionation Leads to the Detection of Cholic Acid Generated by the Rare Thalassomonas sp.</title>
        <authorList>
            <person name="Pheiffer F."/>
            <person name="Schneider Y.K."/>
            <person name="Hansen E.H."/>
            <person name="Andersen J.H."/>
            <person name="Isaksson J."/>
            <person name="Busche T."/>
            <person name="R C."/>
            <person name="Kalinowski J."/>
            <person name="Zyl L.V."/>
            <person name="Trindade M."/>
        </authorList>
    </citation>
    <scope>NUCLEOTIDE SEQUENCE [LARGE SCALE GENOMIC DNA]</scope>
    <source>
        <strain evidence="3 4">A5K-106</strain>
    </source>
</reference>
<dbReference type="InterPro" id="IPR011059">
    <property type="entry name" value="Metal-dep_hydrolase_composite"/>
</dbReference>
<dbReference type="AlphaFoldDB" id="A0AAE9YXA4"/>
<dbReference type="InterPro" id="IPR006680">
    <property type="entry name" value="Amidohydro-rel"/>
</dbReference>
<dbReference type="InterPro" id="IPR032466">
    <property type="entry name" value="Metal_Hydrolase"/>
</dbReference>
<dbReference type="GO" id="GO:0016810">
    <property type="term" value="F:hydrolase activity, acting on carbon-nitrogen (but not peptide) bonds"/>
    <property type="evidence" value="ECO:0007669"/>
    <property type="project" value="InterPro"/>
</dbReference>
<dbReference type="KEGG" id="tact:SG35_031375"/>
<dbReference type="Gene3D" id="3.40.50.10910">
    <property type="entry name" value="Amidohydrolase"/>
    <property type="match status" value="1"/>
</dbReference>
<dbReference type="SUPFAM" id="SSF51556">
    <property type="entry name" value="Metallo-dependent hydrolases"/>
    <property type="match status" value="1"/>
</dbReference>
<keyword evidence="1" id="KW-0732">Signal</keyword>
<organism evidence="3 4">
    <name type="scientific">Thalassomonas actiniarum</name>
    <dbReference type="NCBI Taxonomy" id="485447"/>
    <lineage>
        <taxon>Bacteria</taxon>
        <taxon>Pseudomonadati</taxon>
        <taxon>Pseudomonadota</taxon>
        <taxon>Gammaproteobacteria</taxon>
        <taxon>Alteromonadales</taxon>
        <taxon>Colwelliaceae</taxon>
        <taxon>Thalassomonas</taxon>
    </lineage>
</organism>
<accession>A0AAE9YXA4</accession>
<dbReference type="PANTHER" id="PTHR43135">
    <property type="entry name" value="ALPHA-D-RIBOSE 1-METHYLPHOSPHONATE 5-TRIPHOSPHATE DIPHOSPHATASE"/>
    <property type="match status" value="1"/>
</dbReference>
<sequence length="474" mass="51866">MKNLLSASKIFKLTCLLTALVIQPSYGQDSDFVEYQQDKIAIKNVTLIDGSGEPSRRNQTVLLAGGKIRKVGHANEVLVPEGVTAIDGRGKTLIPGLVMMHEHMFYPTGKANYTEMLYSFPRLYLAGGATTIRTAGTTAPYADLNLRDAIAKGETIGPDIDVTAPYLNGPGLPILKIKPLRDAENAKTMMQYWMSEGVTSYKAYMHIRRNELAEVIKQAHKRDHKVTAHLCSITYREAAELGIDNLEHGFFAATDFVKDKKKDQCPKTGVHQSLVDLDIESDQVNELIAFLVSKNVTLTSTLTVFETFTQGRPKASAKALAALTPQVRDQYEARWEKIAQQENATWPIVYKKMMALEKKFVEAGGKLMAGTDPTGYGGVIAGFSNQRVVELLVESGFSIEQAIKISTSNAAHYLNRENEIGTIASGKNADMVLIDGDLAADPSMISKMSVVFKNGIGYSSNKIVEATKAVVGLH</sequence>
<dbReference type="Gene3D" id="3.20.20.140">
    <property type="entry name" value="Metal-dependent hydrolases"/>
    <property type="match status" value="2"/>
</dbReference>
<gene>
    <name evidence="3" type="ORF">SG35_031375</name>
</gene>
<evidence type="ECO:0000256" key="1">
    <source>
        <dbReference type="SAM" id="SignalP"/>
    </source>
</evidence>
<dbReference type="SUPFAM" id="SSF51338">
    <property type="entry name" value="Composite domain of metallo-dependent hydrolases"/>
    <property type="match status" value="1"/>
</dbReference>
<reference evidence="3 4" key="1">
    <citation type="journal article" date="2015" name="Genome Announc.">
        <title>Draft Genome Sequences of Marine Isolates of Thalassomonas viridans and Thalassomonas actiniarum.</title>
        <authorList>
            <person name="Olonade I."/>
            <person name="van Zyl L.J."/>
            <person name="Trindade M."/>
        </authorList>
    </citation>
    <scope>NUCLEOTIDE SEQUENCE [LARGE SCALE GENOMIC DNA]</scope>
    <source>
        <strain evidence="3 4">A5K-106</strain>
    </source>
</reference>
<protein>
    <submittedName>
        <fullName evidence="3">Amidohydrolase family protein</fullName>
    </submittedName>
</protein>
<feature type="signal peptide" evidence="1">
    <location>
        <begin position="1"/>
        <end position="27"/>
    </location>
</feature>
<feature type="domain" description="Amidohydrolase-related" evidence="2">
    <location>
        <begin position="92"/>
        <end position="453"/>
    </location>
</feature>
<keyword evidence="4" id="KW-1185">Reference proteome</keyword>
<dbReference type="RefSeq" id="WP_044831104.1">
    <property type="nucleotide sequence ID" value="NZ_CP059736.1"/>
</dbReference>
<dbReference type="InterPro" id="IPR051781">
    <property type="entry name" value="Metallo-dep_Hydrolase"/>
</dbReference>
<dbReference type="PANTHER" id="PTHR43135:SF3">
    <property type="entry name" value="ALPHA-D-RIBOSE 1-METHYLPHOSPHONATE 5-TRIPHOSPHATE DIPHOSPHATASE"/>
    <property type="match status" value="1"/>
</dbReference>